<dbReference type="Gene3D" id="1.10.1410.10">
    <property type="match status" value="1"/>
</dbReference>
<dbReference type="GO" id="GO:0046872">
    <property type="term" value="F:metal ion binding"/>
    <property type="evidence" value="ECO:0007669"/>
    <property type="project" value="UniProtKB-KW"/>
</dbReference>
<dbReference type="Proteomes" id="UP000292702">
    <property type="component" value="Unassembled WGS sequence"/>
</dbReference>
<evidence type="ECO:0000313" key="4">
    <source>
        <dbReference type="Proteomes" id="UP000292702"/>
    </source>
</evidence>
<feature type="region of interest" description="Disordered" evidence="1">
    <location>
        <begin position="752"/>
        <end position="782"/>
    </location>
</feature>
<dbReference type="EMBL" id="RWJN01000091">
    <property type="protein sequence ID" value="TCD67622.1"/>
    <property type="molecule type" value="Genomic_DNA"/>
</dbReference>
<dbReference type="STRING" id="92696.A0A4R0RKG6"/>
<dbReference type="GO" id="GO:0031123">
    <property type="term" value="P:RNA 3'-end processing"/>
    <property type="evidence" value="ECO:0007669"/>
    <property type="project" value="TreeGrafter"/>
</dbReference>
<organism evidence="3 4">
    <name type="scientific">Steccherinum ochraceum</name>
    <dbReference type="NCBI Taxonomy" id="92696"/>
    <lineage>
        <taxon>Eukaryota</taxon>
        <taxon>Fungi</taxon>
        <taxon>Dikarya</taxon>
        <taxon>Basidiomycota</taxon>
        <taxon>Agaricomycotina</taxon>
        <taxon>Agaricomycetes</taxon>
        <taxon>Polyporales</taxon>
        <taxon>Steccherinaceae</taxon>
        <taxon>Steccherinum</taxon>
    </lineage>
</organism>
<evidence type="ECO:0000313" key="3">
    <source>
        <dbReference type="EMBL" id="TCD67622.1"/>
    </source>
</evidence>
<dbReference type="Pfam" id="PF22600">
    <property type="entry name" value="MTPAP-like_central"/>
    <property type="match status" value="1"/>
</dbReference>
<keyword evidence="4" id="KW-1185">Reference proteome</keyword>
<dbReference type="PANTHER" id="PTHR12271:SF40">
    <property type="entry name" value="POLY(A) RNA POLYMERASE GLD2"/>
    <property type="match status" value="1"/>
</dbReference>
<sequence>MMWTQYCKIAHEGHRDKELQELLSRDALRKELLIQNVGEWLTTELGCGLPNEIHVSSLNVTMESLDNHQRSIGRLFDSTVISTKAGPFSIEHDLTPKNLKRFEADSSKEDVMKAALMHRLKQKDSHPAPWVPLPLSEGISGSVVVSLDSTKFLDKFLQKELAQDPRAKFLSAVVLLWAQSSTLRRYPSSWWVLLVLAFLKRASPGYDFGQLPSESLFSSIVPTCLGRWEVVGMWPRRLSAGFIDFLVFCNDVTQLRATLHKLPNKHGLDKPAKRLELHGYLARLAASLTDSLCKDIAAQASHTIRALESGCPRVGVLSLFSSQDGKLMRWVILADPDAGLMHFYESKRPSPQVILNRLKVVDRLSRAIRDSFGFQYTLEAFGSTAYGLDTSKSDMDLTIIDPALSIGLVPGIRNSPDISSIKHITIALRRSGFQALPIQNATVPIVKYVDVRTGIHGDINFNNRAGNAGAALISRYIDLLPLLRPLLTYIKEWAASVLHQNEMPRTNVTPLTNYALTLMTIGMFQAKGYLPSLQADLEGSPRDVAGEVFWFNPRPTRHIKCDIRFNRMEGWQSGRPPLSIGQALVMWFQFWGKEFDYKRQLVNVKDGGVFQREVPCYQDFRLTRCYNYPHLIQQDRLTAAHAKQQAWAEWDHLDYIDLTRPLETQPTRWSDEVLVVPDPWVSIRNAAGNVTGNILGEFVNECENAFEMLRVGMSLQQLTPSLMIPTRSGQSKIMDAPPRQFANLPRTIMMGKSKGKKAAKEVVDTDGGMPEAMSRHPEPTTA</sequence>
<reference evidence="3 4" key="1">
    <citation type="submission" date="2018-11" db="EMBL/GenBank/DDBJ databases">
        <title>Genome assembly of Steccherinum ochraceum LE-BIN_3174, the white-rot fungus of the Steccherinaceae family (The Residual Polyporoid clade, Polyporales, Basidiomycota).</title>
        <authorList>
            <person name="Fedorova T.V."/>
            <person name="Glazunova O.A."/>
            <person name="Landesman E.O."/>
            <person name="Moiseenko K.V."/>
            <person name="Psurtseva N.V."/>
            <person name="Savinova O.S."/>
            <person name="Shakhova N.V."/>
            <person name="Tyazhelova T.V."/>
            <person name="Vasina D.V."/>
        </authorList>
    </citation>
    <scope>NUCLEOTIDE SEQUENCE [LARGE SCALE GENOMIC DNA]</scope>
    <source>
        <strain evidence="3 4">LE-BIN_3174</strain>
    </source>
</reference>
<dbReference type="InterPro" id="IPR054708">
    <property type="entry name" value="MTPAP-like_central"/>
</dbReference>
<accession>A0A4R0RKG6</accession>
<dbReference type="GO" id="GO:0010605">
    <property type="term" value="P:negative regulation of macromolecule metabolic process"/>
    <property type="evidence" value="ECO:0007669"/>
    <property type="project" value="UniProtKB-ARBA"/>
</dbReference>
<name>A0A4R0RKG6_9APHY</name>
<feature type="domain" description="Poly(A) RNA polymerase mitochondrial-like central palm" evidence="2">
    <location>
        <begin position="340"/>
        <end position="477"/>
    </location>
</feature>
<dbReference type="CDD" id="cd05402">
    <property type="entry name" value="NT_PAP_TUTase"/>
    <property type="match status" value="1"/>
</dbReference>
<evidence type="ECO:0000259" key="2">
    <source>
        <dbReference type="Pfam" id="PF22600"/>
    </source>
</evidence>
<dbReference type="Gene3D" id="3.30.460.10">
    <property type="entry name" value="Beta Polymerase, domain 2"/>
    <property type="match status" value="1"/>
</dbReference>
<comment type="caution">
    <text evidence="3">The sequence shown here is derived from an EMBL/GenBank/DDBJ whole genome shotgun (WGS) entry which is preliminary data.</text>
</comment>
<protein>
    <recommendedName>
        <fullName evidence="2">Poly(A) RNA polymerase mitochondrial-like central palm domain-containing protein</fullName>
    </recommendedName>
</protein>
<dbReference type="GO" id="GO:0005737">
    <property type="term" value="C:cytoplasm"/>
    <property type="evidence" value="ECO:0007669"/>
    <property type="project" value="UniProtKB-SubCell"/>
</dbReference>
<dbReference type="GO" id="GO:1990817">
    <property type="term" value="F:poly(A) RNA polymerase activity"/>
    <property type="evidence" value="ECO:0007669"/>
    <property type="project" value="UniProtKB-EC"/>
</dbReference>
<dbReference type="OrthoDB" id="2274644at2759"/>
<dbReference type="AlphaFoldDB" id="A0A4R0RKG6"/>
<feature type="compositionally biased region" description="Basic and acidic residues" evidence="1">
    <location>
        <begin position="773"/>
        <end position="782"/>
    </location>
</feature>
<gene>
    <name evidence="3" type="ORF">EIP91_012187</name>
</gene>
<dbReference type="PANTHER" id="PTHR12271">
    <property type="entry name" value="POLY A POLYMERASE CID PAP -RELATED"/>
    <property type="match status" value="1"/>
</dbReference>
<dbReference type="SUPFAM" id="SSF81631">
    <property type="entry name" value="PAP/OAS1 substrate-binding domain"/>
    <property type="match status" value="1"/>
</dbReference>
<dbReference type="InterPro" id="IPR043519">
    <property type="entry name" value="NT_sf"/>
</dbReference>
<evidence type="ECO:0000256" key="1">
    <source>
        <dbReference type="SAM" id="MobiDB-lite"/>
    </source>
</evidence>
<dbReference type="SUPFAM" id="SSF81301">
    <property type="entry name" value="Nucleotidyltransferase"/>
    <property type="match status" value="1"/>
</dbReference>
<proteinExistence type="predicted"/>